<evidence type="ECO:0000313" key="7">
    <source>
        <dbReference type="Ensembl" id="ENSEASP00005026991.2"/>
    </source>
</evidence>
<feature type="compositionally biased region" description="Basic and acidic residues" evidence="5">
    <location>
        <begin position="182"/>
        <end position="192"/>
    </location>
</feature>
<dbReference type="AlphaFoldDB" id="A0A8C4MT31"/>
<name>A0A8C4MT31_EQUAS</name>
<keyword evidence="8" id="KW-1185">Reference proteome</keyword>
<proteinExistence type="predicted"/>
<protein>
    <submittedName>
        <fullName evidence="7">Caspase recruitment domain family member 9</fullName>
    </submittedName>
</protein>
<gene>
    <name evidence="7" type="primary">CARD9</name>
</gene>
<reference evidence="7" key="2">
    <citation type="submission" date="2025-08" db="UniProtKB">
        <authorList>
            <consortium name="Ensembl"/>
        </authorList>
    </citation>
    <scope>IDENTIFICATION</scope>
</reference>
<keyword evidence="2 4" id="KW-0863">Zinc-finger</keyword>
<dbReference type="InterPro" id="IPR024158">
    <property type="entry name" value="Mt_import_TIM15"/>
</dbReference>
<sequence length="192" mass="19931">TNSSSVTTELRPGGQLTQELPGALAAPGSGGGRPALGQRRPGRPGEPRGALCSPAKGAAFTDPQGRGQEQRRAPREGAAAPQGELRELPQVCGTRSSKRISKLAYHQGVVIVTCPGCQNHHIIADNLGWFSDLDGKRNIEEILAARGEKVCRVASEGSLELVLEAAGAPKSTAAPEGDEDQDATHSGKTEPS</sequence>
<dbReference type="GO" id="GO:0008270">
    <property type="term" value="F:zinc ion binding"/>
    <property type="evidence" value="ECO:0007669"/>
    <property type="project" value="UniProtKB-KW"/>
</dbReference>
<accession>A0A8C4MT31</accession>
<evidence type="ECO:0000256" key="2">
    <source>
        <dbReference type="ARBA" id="ARBA00022771"/>
    </source>
</evidence>
<dbReference type="Proteomes" id="UP000694387">
    <property type="component" value="Chromosome 10"/>
</dbReference>
<reference evidence="7" key="3">
    <citation type="submission" date="2025-09" db="UniProtKB">
        <authorList>
            <consortium name="Ensembl"/>
        </authorList>
    </citation>
    <scope>IDENTIFICATION</scope>
</reference>
<keyword evidence="3" id="KW-0862">Zinc</keyword>
<reference evidence="7 8" key="1">
    <citation type="journal article" date="2020" name="Nat. Commun.">
        <title>Donkey genomes provide new insights into domestication and selection for coat color.</title>
        <authorList>
            <person name="Wang"/>
            <person name="C."/>
            <person name="Li"/>
            <person name="H."/>
            <person name="Guo"/>
            <person name="Y."/>
            <person name="Huang"/>
            <person name="J."/>
            <person name="Sun"/>
            <person name="Y."/>
            <person name="Min"/>
            <person name="J."/>
            <person name="Wang"/>
            <person name="J."/>
            <person name="Fang"/>
            <person name="X."/>
            <person name="Zhao"/>
            <person name="Z."/>
            <person name="Wang"/>
            <person name="S."/>
            <person name="Zhang"/>
            <person name="Y."/>
            <person name="Liu"/>
            <person name="Q."/>
            <person name="Jiang"/>
            <person name="Q."/>
            <person name="Wang"/>
            <person name="X."/>
            <person name="Guo"/>
            <person name="Y."/>
            <person name="Yang"/>
            <person name="C."/>
            <person name="Wang"/>
            <person name="Y."/>
            <person name="Tian"/>
            <person name="F."/>
            <person name="Zhuang"/>
            <person name="G."/>
            <person name="Fan"/>
            <person name="Y."/>
            <person name="Gao"/>
            <person name="Q."/>
            <person name="Li"/>
            <person name="Y."/>
            <person name="Ju"/>
            <person name="Z."/>
            <person name="Li"/>
            <person name="J."/>
            <person name="Li"/>
            <person name="R."/>
            <person name="Hou"/>
            <person name="M."/>
            <person name="Yang"/>
            <person name="G."/>
            <person name="Liu"/>
            <person name="G."/>
            <person name="Liu"/>
            <person name="W."/>
            <person name="Guo"/>
            <person name="J."/>
            <person name="Pan"/>
            <person name="S."/>
            <person name="Fan"/>
            <person name="G."/>
            <person name="Zhang"/>
            <person name="W."/>
            <person name="Zhang"/>
            <person name="R."/>
            <person name="Yu"/>
            <person name="J."/>
            <person name="Zhang"/>
            <person name="X."/>
            <person name="Yin"/>
            <person name="Q."/>
            <person name="Ji"/>
            <person name="C."/>
            <person name="Jin"/>
            <person name="Y."/>
            <person name="Yue"/>
            <person name="G."/>
            <person name="Liu"/>
            <person name="M."/>
            <person name="Xu"/>
            <person name="J."/>
            <person name="Liu"/>
            <person name="S."/>
            <person name="Jordana"/>
            <person name="J."/>
            <person name="Noce"/>
            <person name="A."/>
            <person name="Amills"/>
            <person name="M."/>
            <person name="Wu"/>
            <person name="D.D."/>
            <person name="Li"/>
            <person name="S."/>
            <person name="Zhou"/>
            <person name="X. and Zhong"/>
            <person name="J."/>
        </authorList>
    </citation>
    <scope>NUCLEOTIDE SEQUENCE [LARGE SCALE GENOMIC DNA]</scope>
</reference>
<dbReference type="Pfam" id="PF05180">
    <property type="entry name" value="zf-DNL"/>
    <property type="match status" value="1"/>
</dbReference>
<feature type="region of interest" description="Disordered" evidence="5">
    <location>
        <begin position="166"/>
        <end position="192"/>
    </location>
</feature>
<feature type="region of interest" description="Disordered" evidence="5">
    <location>
        <begin position="1"/>
        <end position="85"/>
    </location>
</feature>
<dbReference type="PANTHER" id="PTHR20922:SF13">
    <property type="entry name" value="DNL-TYPE ZINC FINGER PROTEIN"/>
    <property type="match status" value="1"/>
</dbReference>
<dbReference type="GO" id="GO:0005739">
    <property type="term" value="C:mitochondrion"/>
    <property type="evidence" value="ECO:0007669"/>
    <property type="project" value="TreeGrafter"/>
</dbReference>
<evidence type="ECO:0000256" key="3">
    <source>
        <dbReference type="ARBA" id="ARBA00022833"/>
    </source>
</evidence>
<dbReference type="GO" id="GO:0030150">
    <property type="term" value="P:protein import into mitochondrial matrix"/>
    <property type="evidence" value="ECO:0007669"/>
    <property type="project" value="TreeGrafter"/>
</dbReference>
<dbReference type="InterPro" id="IPR007853">
    <property type="entry name" value="Znf_DNL-typ"/>
</dbReference>
<dbReference type="Ensembl" id="ENSEAST00005029301.2">
    <property type="protein sequence ID" value="ENSEASP00005026991.2"/>
    <property type="gene ID" value="ENSEASG00005018392.2"/>
</dbReference>
<dbReference type="PANTHER" id="PTHR20922">
    <property type="entry name" value="DNL-TYPE ZINC FINGER PROTEIN"/>
    <property type="match status" value="1"/>
</dbReference>
<evidence type="ECO:0000256" key="5">
    <source>
        <dbReference type="SAM" id="MobiDB-lite"/>
    </source>
</evidence>
<evidence type="ECO:0000256" key="1">
    <source>
        <dbReference type="ARBA" id="ARBA00022723"/>
    </source>
</evidence>
<dbReference type="PROSITE" id="PS51501">
    <property type="entry name" value="ZF_DNL"/>
    <property type="match status" value="1"/>
</dbReference>
<evidence type="ECO:0000256" key="4">
    <source>
        <dbReference type="PROSITE-ProRule" id="PRU00834"/>
    </source>
</evidence>
<keyword evidence="1" id="KW-0479">Metal-binding</keyword>
<organism evidence="7 8">
    <name type="scientific">Equus asinus</name>
    <name type="common">Donkey</name>
    <name type="synonym">Equus africanus asinus</name>
    <dbReference type="NCBI Taxonomy" id="9793"/>
    <lineage>
        <taxon>Eukaryota</taxon>
        <taxon>Metazoa</taxon>
        <taxon>Chordata</taxon>
        <taxon>Craniata</taxon>
        <taxon>Vertebrata</taxon>
        <taxon>Euteleostomi</taxon>
        <taxon>Mammalia</taxon>
        <taxon>Eutheria</taxon>
        <taxon>Laurasiatheria</taxon>
        <taxon>Perissodactyla</taxon>
        <taxon>Equidae</taxon>
        <taxon>Equus</taxon>
    </lineage>
</organism>
<feature type="domain" description="DNL-type" evidence="6">
    <location>
        <begin position="78"/>
        <end position="175"/>
    </location>
</feature>
<evidence type="ECO:0000313" key="8">
    <source>
        <dbReference type="Proteomes" id="UP000694387"/>
    </source>
</evidence>
<evidence type="ECO:0000259" key="6">
    <source>
        <dbReference type="PROSITE" id="PS51501"/>
    </source>
</evidence>
<dbReference type="GO" id="GO:0050821">
    <property type="term" value="P:protein stabilization"/>
    <property type="evidence" value="ECO:0007669"/>
    <property type="project" value="TreeGrafter"/>
</dbReference>
<dbReference type="GeneTree" id="ENSGT00940000160570"/>
<dbReference type="GO" id="GO:0051087">
    <property type="term" value="F:protein-folding chaperone binding"/>
    <property type="evidence" value="ECO:0007669"/>
    <property type="project" value="TreeGrafter"/>
</dbReference>
<dbReference type="GO" id="GO:0006457">
    <property type="term" value="P:protein folding"/>
    <property type="evidence" value="ECO:0007669"/>
    <property type="project" value="TreeGrafter"/>
</dbReference>